<comment type="caution">
    <text evidence="2">The sequence shown here is derived from an EMBL/GenBank/DDBJ whole genome shotgun (WGS) entry which is preliminary data.</text>
</comment>
<dbReference type="Proteomes" id="UP000683000">
    <property type="component" value="Unassembled WGS sequence"/>
</dbReference>
<name>A0A8I2YYB3_9AGAM</name>
<dbReference type="GO" id="GO:0016788">
    <property type="term" value="F:hydrolase activity, acting on ester bonds"/>
    <property type="evidence" value="ECO:0007669"/>
    <property type="project" value="TreeGrafter"/>
</dbReference>
<sequence>MRLAVTCYLVPCIYGYAISQRRLPSDSAGLDRSPPATGYNSPQSQDLRERIQLRLSPSLELDPYPDKPRITFKEDGSFKLTIFSDIHFGENPWDSWGPKQDINTTALMEALLQLEKPDYV</sequence>
<proteinExistence type="predicted"/>
<dbReference type="PANTHER" id="PTHR32440">
    <property type="entry name" value="PHOSPHATASE DCR2-RELATED-RELATED"/>
    <property type="match status" value="1"/>
</dbReference>
<reference evidence="2" key="1">
    <citation type="submission" date="2021-03" db="EMBL/GenBank/DDBJ databases">
        <title>Evolutionary innovations through gain and loss of genes in the ectomycorrhizal Boletales.</title>
        <authorList>
            <person name="Wu G."/>
            <person name="Miyauchi S."/>
            <person name="Morin E."/>
            <person name="Yang Z.-L."/>
            <person name="Xu J."/>
            <person name="Martin F.M."/>
        </authorList>
    </citation>
    <scope>NUCLEOTIDE SEQUENCE</scope>
    <source>
        <strain evidence="2">BR01</strain>
    </source>
</reference>
<feature type="region of interest" description="Disordered" evidence="1">
    <location>
        <begin position="25"/>
        <end position="47"/>
    </location>
</feature>
<gene>
    <name evidence="2" type="ORF">JVT61DRAFT_8279</name>
</gene>
<dbReference type="OrthoDB" id="783096at2759"/>
<organism evidence="2 3">
    <name type="scientific">Boletus reticuloceps</name>
    <dbReference type="NCBI Taxonomy" id="495285"/>
    <lineage>
        <taxon>Eukaryota</taxon>
        <taxon>Fungi</taxon>
        <taxon>Dikarya</taxon>
        <taxon>Basidiomycota</taxon>
        <taxon>Agaricomycotina</taxon>
        <taxon>Agaricomycetes</taxon>
        <taxon>Agaricomycetidae</taxon>
        <taxon>Boletales</taxon>
        <taxon>Boletineae</taxon>
        <taxon>Boletaceae</taxon>
        <taxon>Boletoideae</taxon>
        <taxon>Boletus</taxon>
    </lineage>
</organism>
<keyword evidence="3" id="KW-1185">Reference proteome</keyword>
<protein>
    <submittedName>
        <fullName evidence="2">Uncharacterized protein</fullName>
    </submittedName>
</protein>
<dbReference type="PANTHER" id="PTHR32440:SF11">
    <property type="entry name" value="METALLOPHOSPHOESTERASE DOMAIN-CONTAINING PROTEIN"/>
    <property type="match status" value="1"/>
</dbReference>
<evidence type="ECO:0000313" key="3">
    <source>
        <dbReference type="Proteomes" id="UP000683000"/>
    </source>
</evidence>
<evidence type="ECO:0000256" key="1">
    <source>
        <dbReference type="SAM" id="MobiDB-lite"/>
    </source>
</evidence>
<evidence type="ECO:0000313" key="2">
    <source>
        <dbReference type="EMBL" id="KAG6380189.1"/>
    </source>
</evidence>
<dbReference type="AlphaFoldDB" id="A0A8I2YYB3"/>
<dbReference type="EMBL" id="JAGFBS010000003">
    <property type="protein sequence ID" value="KAG6380189.1"/>
    <property type="molecule type" value="Genomic_DNA"/>
</dbReference>
<dbReference type="GO" id="GO:0005737">
    <property type="term" value="C:cytoplasm"/>
    <property type="evidence" value="ECO:0007669"/>
    <property type="project" value="TreeGrafter"/>
</dbReference>
<accession>A0A8I2YYB3</accession>